<dbReference type="Pfam" id="PF02274">
    <property type="entry name" value="ADI"/>
    <property type="match status" value="1"/>
</dbReference>
<evidence type="ECO:0000256" key="1">
    <source>
        <dbReference type="ARBA" id="ARBA00005213"/>
    </source>
</evidence>
<feature type="non-terminal residue" evidence="4">
    <location>
        <position position="1"/>
    </location>
</feature>
<organism evidence="4 5">
    <name type="scientific">Escherichia coli</name>
    <dbReference type="NCBI Taxonomy" id="562"/>
    <lineage>
        <taxon>Bacteria</taxon>
        <taxon>Pseudomonadati</taxon>
        <taxon>Pseudomonadota</taxon>
        <taxon>Gammaproteobacteria</taxon>
        <taxon>Enterobacterales</taxon>
        <taxon>Enterobacteriaceae</taxon>
        <taxon>Escherichia</taxon>
    </lineage>
</organism>
<reference evidence="4" key="1">
    <citation type="submission" date="2023-06" db="EMBL/GenBank/DDBJ databases">
        <title>Deciphering the underlying mechanisms mediating the transmission of blaNDM gene from human to animals in China.</title>
        <authorList>
            <person name="Chen K."/>
            <person name="Chen S."/>
        </authorList>
    </citation>
    <scope>NUCLEOTIDE SEQUENCE</scope>
    <source>
        <strain evidence="4">1199</strain>
    </source>
</reference>
<sequence length="85" mass="9733">VGSEVGQLRRVMLHRPNLSLKRLTPSNCQDLLFDDVLSVERAGQEHDKFAQVLRDQNVEVFLLTNLLAETLDVPEAKTWLLQHQV</sequence>
<dbReference type="AlphaFoldDB" id="A0AAP3EL60"/>
<dbReference type="EC" id="3.5.3.6" evidence="2"/>
<comment type="catalytic activity">
    <reaction evidence="3">
        <text>L-arginine + H2O = L-citrulline + NH4(+)</text>
        <dbReference type="Rhea" id="RHEA:19597"/>
        <dbReference type="ChEBI" id="CHEBI:15377"/>
        <dbReference type="ChEBI" id="CHEBI:28938"/>
        <dbReference type="ChEBI" id="CHEBI:32682"/>
        <dbReference type="ChEBI" id="CHEBI:57743"/>
        <dbReference type="EC" id="3.5.3.6"/>
    </reaction>
</comment>
<evidence type="ECO:0000256" key="2">
    <source>
        <dbReference type="ARBA" id="ARBA00012171"/>
    </source>
</evidence>
<dbReference type="PANTHER" id="PTHR47271">
    <property type="entry name" value="ARGININE DEIMINASE"/>
    <property type="match status" value="1"/>
</dbReference>
<dbReference type="GO" id="GO:0016990">
    <property type="term" value="F:arginine deiminase activity"/>
    <property type="evidence" value="ECO:0007669"/>
    <property type="project" value="UniProtKB-EC"/>
</dbReference>
<dbReference type="Proteomes" id="UP001208624">
    <property type="component" value="Unassembled WGS sequence"/>
</dbReference>
<dbReference type="SUPFAM" id="SSF55909">
    <property type="entry name" value="Pentein"/>
    <property type="match status" value="1"/>
</dbReference>
<dbReference type="GO" id="GO:0019546">
    <property type="term" value="P:L-arginine deiminase pathway"/>
    <property type="evidence" value="ECO:0007669"/>
    <property type="project" value="TreeGrafter"/>
</dbReference>
<protein>
    <recommendedName>
        <fullName evidence="2">arginine deiminase</fullName>
        <ecNumber evidence="2">3.5.3.6</ecNumber>
    </recommendedName>
</protein>
<name>A0AAP3EL60_ECOLX</name>
<gene>
    <name evidence="4" type="ORF">OFN31_31890</name>
</gene>
<dbReference type="Gene3D" id="1.10.3930.10">
    <property type="entry name" value="Arginine deiminase"/>
    <property type="match status" value="1"/>
</dbReference>
<dbReference type="PANTHER" id="PTHR47271:SF2">
    <property type="entry name" value="ARGININE DEIMINASE"/>
    <property type="match status" value="1"/>
</dbReference>
<dbReference type="EMBL" id="JAOVKC010001339">
    <property type="protein sequence ID" value="MCV5626233.1"/>
    <property type="molecule type" value="Genomic_DNA"/>
</dbReference>
<evidence type="ECO:0000313" key="4">
    <source>
        <dbReference type="EMBL" id="MCV5626233.1"/>
    </source>
</evidence>
<accession>A0AAP3EL60</accession>
<comment type="pathway">
    <text evidence="1">Amino-acid degradation; L-arginine degradation via ADI pathway; carbamoyl phosphate from L-arginine: step 1/2.</text>
</comment>
<proteinExistence type="predicted"/>
<dbReference type="Gene3D" id="3.75.10.10">
    <property type="entry name" value="L-arginine/glycine Amidinotransferase, Chain A"/>
    <property type="match status" value="1"/>
</dbReference>
<evidence type="ECO:0000256" key="3">
    <source>
        <dbReference type="ARBA" id="ARBA00049429"/>
    </source>
</evidence>
<comment type="caution">
    <text evidence="4">The sequence shown here is derived from an EMBL/GenBank/DDBJ whole genome shotgun (WGS) entry which is preliminary data.</text>
</comment>
<feature type="non-terminal residue" evidence="4">
    <location>
        <position position="85"/>
    </location>
</feature>
<evidence type="ECO:0000313" key="5">
    <source>
        <dbReference type="Proteomes" id="UP001208624"/>
    </source>
</evidence>